<keyword evidence="1" id="KW-1133">Transmembrane helix</keyword>
<feature type="transmembrane region" description="Helical" evidence="1">
    <location>
        <begin position="54"/>
        <end position="72"/>
    </location>
</feature>
<keyword evidence="3" id="KW-1185">Reference proteome</keyword>
<dbReference type="RefSeq" id="WP_270125593.1">
    <property type="nucleotide sequence ID" value="NZ_CP115396.1"/>
</dbReference>
<evidence type="ECO:0000313" key="2">
    <source>
        <dbReference type="EMBL" id="WBO83231.1"/>
    </source>
</evidence>
<protein>
    <submittedName>
        <fullName evidence="2">Uncharacterized protein</fullName>
    </submittedName>
</protein>
<evidence type="ECO:0000313" key="3">
    <source>
        <dbReference type="Proteomes" id="UP001211872"/>
    </source>
</evidence>
<dbReference type="EMBL" id="CP115396">
    <property type="protein sequence ID" value="WBO83231.1"/>
    <property type="molecule type" value="Genomic_DNA"/>
</dbReference>
<proteinExistence type="predicted"/>
<feature type="transmembrane region" description="Helical" evidence="1">
    <location>
        <begin position="12"/>
        <end position="34"/>
    </location>
</feature>
<dbReference type="Proteomes" id="UP001211872">
    <property type="component" value="Chromosome"/>
</dbReference>
<name>A0ABY7PK66_9BACT</name>
<feature type="transmembrane region" description="Helical" evidence="1">
    <location>
        <begin position="84"/>
        <end position="110"/>
    </location>
</feature>
<gene>
    <name evidence="2" type="ORF">O9Z63_12665</name>
</gene>
<organism evidence="2 3">
    <name type="scientific">Hymenobacter yonginensis</name>
    <dbReference type="NCBI Taxonomy" id="748197"/>
    <lineage>
        <taxon>Bacteria</taxon>
        <taxon>Pseudomonadati</taxon>
        <taxon>Bacteroidota</taxon>
        <taxon>Cytophagia</taxon>
        <taxon>Cytophagales</taxon>
        <taxon>Hymenobacteraceae</taxon>
        <taxon>Hymenobacter</taxon>
    </lineage>
</organism>
<keyword evidence="1" id="KW-0812">Transmembrane</keyword>
<reference evidence="2 3" key="1">
    <citation type="journal article" date="2011" name="Int. J. Syst. Evol. Microbiol.">
        <title>Hymenobacter yonginensis sp. nov., isolated from a mesotrophic artificial lake.</title>
        <authorList>
            <person name="Joung Y."/>
            <person name="Cho S.H."/>
            <person name="Kim H."/>
            <person name="Kim S.B."/>
            <person name="Joh K."/>
        </authorList>
    </citation>
    <scope>NUCLEOTIDE SEQUENCE [LARGE SCALE GENOMIC DNA]</scope>
    <source>
        <strain evidence="2 3">KCTC 22745</strain>
    </source>
</reference>
<accession>A0ABY7PK66</accession>
<keyword evidence="1" id="KW-0472">Membrane</keyword>
<sequence>MLNSLQLFAARALRQLPTALWWVVSLFAGAIFSIKLEKELFPNTPAAVRVAHVVWKMGLLLVPFLTMLWLWRITLLIEHPGWRLVWCIGSGVATVVMAGLALMLVVILLLA</sequence>
<evidence type="ECO:0000256" key="1">
    <source>
        <dbReference type="SAM" id="Phobius"/>
    </source>
</evidence>